<dbReference type="AlphaFoldDB" id="A0A010S573"/>
<dbReference type="Proteomes" id="UP000022611">
    <property type="component" value="Unassembled WGS sequence"/>
</dbReference>
<proteinExistence type="predicted"/>
<comment type="caution">
    <text evidence="2">The sequence shown here is derived from an EMBL/GenBank/DDBJ whole genome shotgun (WGS) entry which is preliminary data.</text>
</comment>
<name>A0A010S573_PSEFL</name>
<reference evidence="2 3" key="1">
    <citation type="journal article" date="2011" name="J. Bacteriol.">
        <title>Draft genome sequence of the polycyclic aromatic hydrocarbon-degrading, genetically engineered bioluminescent bioreporter Pseudomonas fluorescens HK44.</title>
        <authorList>
            <person name="Chauhan A."/>
            <person name="Layton A.C."/>
            <person name="Williams D.E."/>
            <person name="Smartt A.E."/>
            <person name="Ripp S."/>
            <person name="Karpinets T.V."/>
            <person name="Brown S.D."/>
            <person name="Sayler G.S."/>
        </authorList>
    </citation>
    <scope>NUCLEOTIDE SEQUENCE [LARGE SCALE GENOMIC DNA]</scope>
    <source>
        <strain evidence="2 3">HK44</strain>
    </source>
</reference>
<feature type="transmembrane region" description="Helical" evidence="1">
    <location>
        <begin position="12"/>
        <end position="33"/>
    </location>
</feature>
<keyword evidence="1" id="KW-0472">Membrane</keyword>
<evidence type="ECO:0000313" key="3">
    <source>
        <dbReference type="Proteomes" id="UP000022611"/>
    </source>
</evidence>
<dbReference type="PATRIC" id="fig|1042209.11.peg.1365"/>
<evidence type="ECO:0000256" key="1">
    <source>
        <dbReference type="SAM" id="Phobius"/>
    </source>
</evidence>
<dbReference type="HOGENOM" id="CLU_3315555_0_0_6"/>
<sequence length="39" mass="4087">MNHKKALGQMMSEGFFVAEGLIACAGLIASRLAPTGDLH</sequence>
<gene>
    <name evidence="2" type="ORF">HK44_024095</name>
</gene>
<organism evidence="2 3">
    <name type="scientific">Pseudomonas fluorescens HK44</name>
    <dbReference type="NCBI Taxonomy" id="1042209"/>
    <lineage>
        <taxon>Bacteria</taxon>
        <taxon>Pseudomonadati</taxon>
        <taxon>Pseudomonadota</taxon>
        <taxon>Gammaproteobacteria</taxon>
        <taxon>Pseudomonadales</taxon>
        <taxon>Pseudomonadaceae</taxon>
        <taxon>Pseudomonas</taxon>
    </lineage>
</organism>
<dbReference type="EMBL" id="AFOY02000005">
    <property type="protein sequence ID" value="EXF95739.1"/>
    <property type="molecule type" value="Genomic_DNA"/>
</dbReference>
<protein>
    <submittedName>
        <fullName evidence="2">Uncharacterized protein</fullName>
    </submittedName>
</protein>
<keyword evidence="1" id="KW-0812">Transmembrane</keyword>
<keyword evidence="1" id="KW-1133">Transmembrane helix</keyword>
<accession>A0A010S573</accession>
<evidence type="ECO:0000313" key="2">
    <source>
        <dbReference type="EMBL" id="EXF95739.1"/>
    </source>
</evidence>